<protein>
    <submittedName>
        <fullName evidence="3">Uncharacterized protein</fullName>
    </submittedName>
</protein>
<comment type="caution">
    <text evidence="3">The sequence shown here is derived from an EMBL/GenBank/DDBJ whole genome shotgun (WGS) entry which is preliminary data.</text>
</comment>
<sequence length="953" mass="104726">MAQGPLGGDNQPDSEAFHYVVYPYTRKRTLVLALLIDFFSAIFTFLLDTLPRQVYLHLLLRIPSFYFSRVARIFEEAEMTMPEIEQMVVETPITESMPMQQLSYGWMASPARTNLKYSWEGFIDSLIREWKILNIVSVLLLSAILTMFQIESAAADPIARYCALVSLLCALMSLLYGCMYIIRFASMRKTYKALEWAQEAQKTKTLIWWNVWVLLAMPATWLAWSIILYIACIMAFVWRTSTLGLTSELTLSDNAQLGVRIAISAVLALGVLYFTLILNTLRRYGDSMDKRFKAELIRRVQLKADERRLQSMGLYPEAMNPFSVNAYGNVDPKARGTELAGSNGLFPTTKIMNLRFCQRDGIPLPPHLSGRGFRPTDWEKFITEVSVAWDDLPPRQSTLLTDFETPTRPQDRVAKVISQWNRKYFGGLMSTAVLCHEYMELFPNSPNFAVYLVDTTFMFLDPLGQIPVPFAVADRFGRVPEGVTRIDIFDQPGERSQRRILGRTSILARVPNNNNGGVHFRAGGGAASSTWPAYPYDPVQFPGALDSRGRYPPPPRPRSPSSSSSSSSRSPSPAVLPYDYQSGDQQFPVGPRTKSSRRNAWEITPSAPNGDGLTDPYPHQPASPQSTSASLLLPPPPSADGQPGNYDVAPQTKGKRPKRTSRTSFAVPSEYAQPIHSFAPDPLPIIVHSATPSSRGHTSRHSGSERQARDEGSSSAPSHPGIIRPSSARGMSGSTKDSEPETMLLRRRVSRSLSPAEPATLDRKPQRVETATSLGDGWGVHPNLEGASGSKYDDVTARGRRSSSAFEQTSRSSSTSPVRPGSNVHSGATHQEANGASNFRAQSLSGTSDWGTAHRDNLSTIDEVPSIAGTEVNATPVLPSTLSVATTNRNPTSASVSLPRILSSAEVTIADATTLGTTSSAGFVGPWTRDRSSLLAMLERPDSDDSAQEATLS</sequence>
<organism evidence="3 4">
    <name type="scientific">Asterophora parasitica</name>
    <dbReference type="NCBI Taxonomy" id="117018"/>
    <lineage>
        <taxon>Eukaryota</taxon>
        <taxon>Fungi</taxon>
        <taxon>Dikarya</taxon>
        <taxon>Basidiomycota</taxon>
        <taxon>Agaricomycotina</taxon>
        <taxon>Agaricomycetes</taxon>
        <taxon>Agaricomycetidae</taxon>
        <taxon>Agaricales</taxon>
        <taxon>Tricholomatineae</taxon>
        <taxon>Lyophyllaceae</taxon>
        <taxon>Asterophora</taxon>
    </lineage>
</organism>
<keyword evidence="2" id="KW-1133">Transmembrane helix</keyword>
<dbReference type="Proteomes" id="UP000775547">
    <property type="component" value="Unassembled WGS sequence"/>
</dbReference>
<feature type="transmembrane region" description="Helical" evidence="2">
    <location>
        <begin position="29"/>
        <end position="47"/>
    </location>
</feature>
<feature type="transmembrane region" description="Helical" evidence="2">
    <location>
        <begin position="211"/>
        <end position="237"/>
    </location>
</feature>
<dbReference type="EMBL" id="JABCKV010000083">
    <property type="protein sequence ID" value="KAG5644094.1"/>
    <property type="molecule type" value="Genomic_DNA"/>
</dbReference>
<feature type="compositionally biased region" description="Low complexity" evidence="1">
    <location>
        <begin position="620"/>
        <end position="632"/>
    </location>
</feature>
<feature type="compositionally biased region" description="Polar residues" evidence="1">
    <location>
        <begin position="823"/>
        <end position="836"/>
    </location>
</feature>
<dbReference type="OrthoDB" id="3062801at2759"/>
<feature type="transmembrane region" description="Helical" evidence="2">
    <location>
        <begin position="257"/>
        <end position="281"/>
    </location>
</feature>
<feature type="compositionally biased region" description="Low complexity" evidence="1">
    <location>
        <begin position="559"/>
        <end position="573"/>
    </location>
</feature>
<feature type="region of interest" description="Disordered" evidence="1">
    <location>
        <begin position="542"/>
        <end position="836"/>
    </location>
</feature>
<feature type="transmembrane region" description="Helical" evidence="2">
    <location>
        <begin position="158"/>
        <end position="182"/>
    </location>
</feature>
<keyword evidence="4" id="KW-1185">Reference proteome</keyword>
<evidence type="ECO:0000313" key="4">
    <source>
        <dbReference type="Proteomes" id="UP000775547"/>
    </source>
</evidence>
<feature type="compositionally biased region" description="Low complexity" evidence="1">
    <location>
        <begin position="802"/>
        <end position="822"/>
    </location>
</feature>
<feature type="transmembrane region" description="Helical" evidence="2">
    <location>
        <begin position="132"/>
        <end position="152"/>
    </location>
</feature>
<evidence type="ECO:0000256" key="1">
    <source>
        <dbReference type="SAM" id="MobiDB-lite"/>
    </source>
</evidence>
<reference evidence="3" key="2">
    <citation type="submission" date="2021-10" db="EMBL/GenBank/DDBJ databases">
        <title>Phylogenomics reveals ancestral predisposition of the termite-cultivated fungus Termitomyces towards a domesticated lifestyle.</title>
        <authorList>
            <person name="Auxier B."/>
            <person name="Grum-Grzhimaylo A."/>
            <person name="Cardenas M.E."/>
            <person name="Lodge J.D."/>
            <person name="Laessoe T."/>
            <person name="Pedersen O."/>
            <person name="Smith M.E."/>
            <person name="Kuyper T.W."/>
            <person name="Franco-Molano E.A."/>
            <person name="Baroni T.J."/>
            <person name="Aanen D.K."/>
        </authorList>
    </citation>
    <scope>NUCLEOTIDE SEQUENCE</scope>
    <source>
        <strain evidence="3">AP01</strain>
        <tissue evidence="3">Mycelium</tissue>
    </source>
</reference>
<keyword evidence="2" id="KW-0812">Transmembrane</keyword>
<keyword evidence="2" id="KW-0472">Membrane</keyword>
<gene>
    <name evidence="3" type="ORF">DXG03_009113</name>
</gene>
<reference evidence="3" key="1">
    <citation type="submission" date="2020-07" db="EMBL/GenBank/DDBJ databases">
        <authorList>
            <person name="Nieuwenhuis M."/>
            <person name="Van De Peppel L.J.J."/>
        </authorList>
    </citation>
    <scope>NUCLEOTIDE SEQUENCE</scope>
    <source>
        <strain evidence="3">AP01</strain>
        <tissue evidence="3">Mycelium</tissue>
    </source>
</reference>
<dbReference type="AlphaFoldDB" id="A0A9P7G578"/>
<name>A0A9P7G578_9AGAR</name>
<evidence type="ECO:0000256" key="2">
    <source>
        <dbReference type="SAM" id="Phobius"/>
    </source>
</evidence>
<evidence type="ECO:0000313" key="3">
    <source>
        <dbReference type="EMBL" id="KAG5644094.1"/>
    </source>
</evidence>
<accession>A0A9P7G578</accession>
<feature type="compositionally biased region" description="Basic and acidic residues" evidence="1">
    <location>
        <begin position="702"/>
        <end position="712"/>
    </location>
</feature>
<proteinExistence type="predicted"/>